<dbReference type="Proteomes" id="UP000320762">
    <property type="component" value="Unassembled WGS sequence"/>
</dbReference>
<proteinExistence type="predicted"/>
<evidence type="ECO:0000313" key="1">
    <source>
        <dbReference type="EMBL" id="TRM56158.1"/>
    </source>
</evidence>
<protein>
    <recommendedName>
        <fullName evidence="3">F-box domain-containing protein</fullName>
    </recommendedName>
</protein>
<evidence type="ECO:0000313" key="2">
    <source>
        <dbReference type="Proteomes" id="UP000320762"/>
    </source>
</evidence>
<dbReference type="EMBL" id="VDMD01000079">
    <property type="protein sequence ID" value="TRM56158.1"/>
    <property type="molecule type" value="Genomic_DNA"/>
</dbReference>
<gene>
    <name evidence="1" type="ORF">BD626DRAFT_520738</name>
</gene>
<dbReference type="SUPFAM" id="SSF81383">
    <property type="entry name" value="F-box domain"/>
    <property type="match status" value="1"/>
</dbReference>
<dbReference type="STRING" id="97359.A0A550BUD2"/>
<comment type="caution">
    <text evidence="1">The sequence shown here is derived from an EMBL/GenBank/DDBJ whole genome shotgun (WGS) entry which is preliminary data.</text>
</comment>
<evidence type="ECO:0008006" key="3">
    <source>
        <dbReference type="Google" id="ProtNLM"/>
    </source>
</evidence>
<dbReference type="InterPro" id="IPR036047">
    <property type="entry name" value="F-box-like_dom_sf"/>
</dbReference>
<sequence length="389" mass="42890">MKHASTPPATTPISPLPAELTDLIIDSLEGETRTLLSAALVCRAWLSRARFHTFHALHLTPDNVDGFLALLAAPASTLGHGRTRALHVQQNETHGREPLLDKLLSCACTPAAFTHLEHLTVLYANWTPRAAAARTGAFACVTVLELCLPGYPSVDDFVDFVCAHPALRKLKLDMPRARQAAIGREGPRDGVPSLEVLVLEHVPIPFMDAIASRIVTPNVRSLSDLSAVQRLLDAVPNLETFEFRDTLMIAGEFDLSNELNLSRHRDLHCVHLYGLPERMLAPTLTGVSAQVEEVEVWLPHIFEPRDLGMMGNWHTLSDILDDLRMLRLLTVNLVGVCKRADLMTRVRGTPTFGARFDGWSKDDAAKGIAEELRSLLPSLAQNGRLKIVY</sequence>
<name>A0A550BUD2_9AGAR</name>
<keyword evidence="2" id="KW-1185">Reference proteome</keyword>
<organism evidence="1 2">
    <name type="scientific">Schizophyllum amplum</name>
    <dbReference type="NCBI Taxonomy" id="97359"/>
    <lineage>
        <taxon>Eukaryota</taxon>
        <taxon>Fungi</taxon>
        <taxon>Dikarya</taxon>
        <taxon>Basidiomycota</taxon>
        <taxon>Agaricomycotina</taxon>
        <taxon>Agaricomycetes</taxon>
        <taxon>Agaricomycetidae</taxon>
        <taxon>Agaricales</taxon>
        <taxon>Schizophyllaceae</taxon>
        <taxon>Schizophyllum</taxon>
    </lineage>
</organism>
<dbReference type="AlphaFoldDB" id="A0A550BUD2"/>
<accession>A0A550BUD2</accession>
<dbReference type="OrthoDB" id="2899158at2759"/>
<reference evidence="1 2" key="1">
    <citation type="journal article" date="2019" name="New Phytol.">
        <title>Comparative genomics reveals unique wood-decay strategies and fruiting body development in the Schizophyllaceae.</title>
        <authorList>
            <person name="Almasi E."/>
            <person name="Sahu N."/>
            <person name="Krizsan K."/>
            <person name="Balint B."/>
            <person name="Kovacs G.M."/>
            <person name="Kiss B."/>
            <person name="Cseklye J."/>
            <person name="Drula E."/>
            <person name="Henrissat B."/>
            <person name="Nagy I."/>
            <person name="Chovatia M."/>
            <person name="Adam C."/>
            <person name="LaButti K."/>
            <person name="Lipzen A."/>
            <person name="Riley R."/>
            <person name="Grigoriev I.V."/>
            <person name="Nagy L.G."/>
        </authorList>
    </citation>
    <scope>NUCLEOTIDE SEQUENCE [LARGE SCALE GENOMIC DNA]</scope>
    <source>
        <strain evidence="1 2">NL-1724</strain>
    </source>
</reference>